<organism evidence="10 11">
    <name type="scientific">Qingrenia yutianensis</name>
    <dbReference type="NCBI Taxonomy" id="2763676"/>
    <lineage>
        <taxon>Bacteria</taxon>
        <taxon>Bacillati</taxon>
        <taxon>Bacillota</taxon>
        <taxon>Clostridia</taxon>
        <taxon>Eubacteriales</taxon>
        <taxon>Oscillospiraceae</taxon>
        <taxon>Qingrenia</taxon>
    </lineage>
</organism>
<dbReference type="InterPro" id="IPR046953">
    <property type="entry name" value="Spore_GerAC-like_C"/>
</dbReference>
<comment type="subcellular location">
    <subcellularLocation>
        <location evidence="1">Membrane</location>
        <topology evidence="1">Lipid-anchor</topology>
    </subcellularLocation>
</comment>
<sequence>MLKKVILIFLSVILLLLSGCADRKEIDDYAYVIAAGIDKADGEKYKFTVSLANVNAIGESKGGTNGITNVSAVATDFYSALDIINNTVSKKMNLSHTKLIIFSADTARNGIKNFTDSFVRELKIRPGTIVAVSENCGDYLENLSPVLEINPEKYFKEIFETDNTNYSVRSYLSDFFYASNGADKTMVLPFLGVMGENALEKSDAGENENPLGENDFDINQLPIKAKNKAMISGIAYFSGDKMVAGGTLHENIYHLLMTKSAKKTAYAVKTDGEILAVLLSEFRKPEINVKCGENPKIGINLFLDCETVYLPDKVSEKLGSDGLEKFVSEDLKKNLKSYLSKTSTFLKTDTENFSRYAKRNFLTQKAWDEYGWAEKYKNAEFDVNVEVNVAKFGVLKDNINDSKK</sequence>
<keyword evidence="3" id="KW-0309">Germination</keyword>
<dbReference type="NCBIfam" id="TIGR02887">
    <property type="entry name" value="spore_ger_x_C"/>
    <property type="match status" value="1"/>
</dbReference>
<keyword evidence="6" id="KW-0564">Palmitate</keyword>
<evidence type="ECO:0000256" key="2">
    <source>
        <dbReference type="ARBA" id="ARBA00007886"/>
    </source>
</evidence>
<reference evidence="10" key="1">
    <citation type="submission" date="2020-08" db="EMBL/GenBank/DDBJ databases">
        <title>Genome public.</title>
        <authorList>
            <person name="Liu C."/>
            <person name="Sun Q."/>
        </authorList>
    </citation>
    <scope>NUCLEOTIDE SEQUENCE</scope>
    <source>
        <strain evidence="10">NSJ-50</strain>
    </source>
</reference>
<comment type="caution">
    <text evidence="10">The sequence shown here is derived from an EMBL/GenBank/DDBJ whole genome shotgun (WGS) entry which is preliminary data.</text>
</comment>
<dbReference type="InterPro" id="IPR008844">
    <property type="entry name" value="Spore_GerAC-like"/>
</dbReference>
<evidence type="ECO:0000256" key="1">
    <source>
        <dbReference type="ARBA" id="ARBA00004635"/>
    </source>
</evidence>
<gene>
    <name evidence="10" type="ORF">H8706_02820</name>
</gene>
<dbReference type="PROSITE" id="PS51257">
    <property type="entry name" value="PROKAR_LIPOPROTEIN"/>
    <property type="match status" value="1"/>
</dbReference>
<protein>
    <submittedName>
        <fullName evidence="10">Ger(X)C family spore germination protein</fullName>
    </submittedName>
</protein>
<evidence type="ECO:0000313" key="11">
    <source>
        <dbReference type="Proteomes" id="UP000647416"/>
    </source>
</evidence>
<feature type="domain" description="Spore germination protein N-terminal" evidence="9">
    <location>
        <begin position="22"/>
        <end position="191"/>
    </location>
</feature>
<dbReference type="GO" id="GO:0016020">
    <property type="term" value="C:membrane"/>
    <property type="evidence" value="ECO:0007669"/>
    <property type="project" value="UniProtKB-SubCell"/>
</dbReference>
<dbReference type="AlphaFoldDB" id="A0A926ISR7"/>
<evidence type="ECO:0000256" key="6">
    <source>
        <dbReference type="ARBA" id="ARBA00023139"/>
    </source>
</evidence>
<comment type="similarity">
    <text evidence="2">Belongs to the GerABKC lipoprotein family.</text>
</comment>
<dbReference type="Proteomes" id="UP000647416">
    <property type="component" value="Unassembled WGS sequence"/>
</dbReference>
<keyword evidence="11" id="KW-1185">Reference proteome</keyword>
<dbReference type="Gene3D" id="3.30.300.210">
    <property type="entry name" value="Nutrient germinant receptor protein C, domain 3"/>
    <property type="match status" value="1"/>
</dbReference>
<dbReference type="Pfam" id="PF05504">
    <property type="entry name" value="Spore_GerAC"/>
    <property type="match status" value="1"/>
</dbReference>
<dbReference type="Pfam" id="PF25198">
    <property type="entry name" value="Spore_GerAC_N"/>
    <property type="match status" value="1"/>
</dbReference>
<dbReference type="EMBL" id="JACRTE010000002">
    <property type="protein sequence ID" value="MBC8595800.1"/>
    <property type="molecule type" value="Genomic_DNA"/>
</dbReference>
<proteinExistence type="inferred from homology"/>
<evidence type="ECO:0000256" key="4">
    <source>
        <dbReference type="ARBA" id="ARBA00022729"/>
    </source>
</evidence>
<feature type="domain" description="Spore germination GerAC-like C-terminal" evidence="8">
    <location>
        <begin position="232"/>
        <end position="393"/>
    </location>
</feature>
<accession>A0A926ISR7</accession>
<keyword evidence="5" id="KW-0472">Membrane</keyword>
<keyword evidence="7" id="KW-0449">Lipoprotein</keyword>
<evidence type="ECO:0000256" key="7">
    <source>
        <dbReference type="ARBA" id="ARBA00023288"/>
    </source>
</evidence>
<evidence type="ECO:0000256" key="3">
    <source>
        <dbReference type="ARBA" id="ARBA00022544"/>
    </source>
</evidence>
<dbReference type="PANTHER" id="PTHR35789:SF1">
    <property type="entry name" value="SPORE GERMINATION PROTEIN B3"/>
    <property type="match status" value="1"/>
</dbReference>
<evidence type="ECO:0000259" key="8">
    <source>
        <dbReference type="Pfam" id="PF05504"/>
    </source>
</evidence>
<dbReference type="RefSeq" id="WP_262431419.1">
    <property type="nucleotide sequence ID" value="NZ_JACRTE010000002.1"/>
</dbReference>
<evidence type="ECO:0000259" key="9">
    <source>
        <dbReference type="Pfam" id="PF25198"/>
    </source>
</evidence>
<evidence type="ECO:0000256" key="5">
    <source>
        <dbReference type="ARBA" id="ARBA00023136"/>
    </source>
</evidence>
<dbReference type="InterPro" id="IPR038501">
    <property type="entry name" value="Spore_GerAC_C_sf"/>
</dbReference>
<dbReference type="PANTHER" id="PTHR35789">
    <property type="entry name" value="SPORE GERMINATION PROTEIN B3"/>
    <property type="match status" value="1"/>
</dbReference>
<name>A0A926ISR7_9FIRM</name>
<dbReference type="GO" id="GO:0009847">
    <property type="term" value="P:spore germination"/>
    <property type="evidence" value="ECO:0007669"/>
    <property type="project" value="InterPro"/>
</dbReference>
<dbReference type="InterPro" id="IPR057336">
    <property type="entry name" value="GerAC_N"/>
</dbReference>
<keyword evidence="4" id="KW-0732">Signal</keyword>
<evidence type="ECO:0000313" key="10">
    <source>
        <dbReference type="EMBL" id="MBC8595800.1"/>
    </source>
</evidence>